<organism evidence="1 2">
    <name type="scientific">Crocosphaera chwakensis CCY0110</name>
    <dbReference type="NCBI Taxonomy" id="391612"/>
    <lineage>
        <taxon>Bacteria</taxon>
        <taxon>Bacillati</taxon>
        <taxon>Cyanobacteriota</taxon>
        <taxon>Cyanophyceae</taxon>
        <taxon>Oscillatoriophycideae</taxon>
        <taxon>Chroococcales</taxon>
        <taxon>Aphanothecaceae</taxon>
        <taxon>Crocosphaera</taxon>
        <taxon>Crocosphaera chwakensis</taxon>
    </lineage>
</organism>
<reference evidence="1 2" key="1">
    <citation type="submission" date="2007-03" db="EMBL/GenBank/DDBJ databases">
        <authorList>
            <person name="Stal L."/>
            <person name="Ferriera S."/>
            <person name="Johnson J."/>
            <person name="Kravitz S."/>
            <person name="Beeson K."/>
            <person name="Sutton G."/>
            <person name="Rogers Y.-H."/>
            <person name="Friedman R."/>
            <person name="Frazier M."/>
            <person name="Venter J.C."/>
        </authorList>
    </citation>
    <scope>NUCLEOTIDE SEQUENCE [LARGE SCALE GENOMIC DNA]</scope>
    <source>
        <strain evidence="1 2">CCY0110</strain>
    </source>
</reference>
<proteinExistence type="predicted"/>
<accession>A3IJL1</accession>
<dbReference type="AlphaFoldDB" id="A3IJL1"/>
<keyword evidence="2" id="KW-1185">Reference proteome</keyword>
<dbReference type="EMBL" id="AAXW01000002">
    <property type="protein sequence ID" value="EAZ93993.1"/>
    <property type="molecule type" value="Genomic_DNA"/>
</dbReference>
<dbReference type="Proteomes" id="UP000003781">
    <property type="component" value="Unassembled WGS sequence"/>
</dbReference>
<sequence length="28" mass="3314">MVIKGLFPVFYLSRICPIYPMAVRWILS</sequence>
<gene>
    <name evidence="1" type="ORF">CY0110_19397</name>
</gene>
<evidence type="ECO:0000313" key="1">
    <source>
        <dbReference type="EMBL" id="EAZ93993.1"/>
    </source>
</evidence>
<comment type="caution">
    <text evidence="1">The sequence shown here is derived from an EMBL/GenBank/DDBJ whole genome shotgun (WGS) entry which is preliminary data.</text>
</comment>
<protein>
    <submittedName>
        <fullName evidence="1">Uncharacterized protein</fullName>
    </submittedName>
</protein>
<name>A3IJL1_9CHRO</name>
<evidence type="ECO:0000313" key="2">
    <source>
        <dbReference type="Proteomes" id="UP000003781"/>
    </source>
</evidence>